<keyword evidence="7" id="KW-1185">Reference proteome</keyword>
<evidence type="ECO:0000256" key="2">
    <source>
        <dbReference type="ARBA" id="ARBA00008520"/>
    </source>
</evidence>
<sequence length="448" mass="49702">MPKPIILRRAAALALFALSIALIAGCQGERSGPSETFDPDQPVKLKVMSRNSDYFYQRYGNMLIGQFPNVEFEVIEQPSGSIEEQKVAISKSQPDVLLLSSPLYEALAEDGALMDLEPAIERDKFDLNGISPSVTELLREGGSGKLYGLAPEFSTSVLYYNKDLFNQYGVELPRDRMSWDDVLKLAQRFPSEGTEEERIYGFEPESAQGLFDLILDAGTAIGLTPISVDGSNIVIASDSWKKIFASVMQAYQSNVLHFPSGDIVEQFRNDLFTKGRVAIKENEFFYYSTIVDKQRTEPNSKPLNFDVATVPVDPANPDVTNALSLNSIFAVSNHSAQKPAAWEVVKYINSEDLAKVESKTMNGQIPVRKDYVPNKEIFNIEPFFALKPAAKRSSDSAATPEFKQAFKELASNELHLVADNAKSLDEAIETIQTKGQQLLDSFRLKADP</sequence>
<gene>
    <name evidence="6" type="ORF">DFP98_13637</name>
</gene>
<accession>A0A3D9I6S7</accession>
<dbReference type="AlphaFoldDB" id="A0A3D9I6S7"/>
<dbReference type="SUPFAM" id="SSF53850">
    <property type="entry name" value="Periplasmic binding protein-like II"/>
    <property type="match status" value="1"/>
</dbReference>
<keyword evidence="6" id="KW-0762">Sugar transport</keyword>
<proteinExistence type="inferred from homology"/>
<dbReference type="PANTHER" id="PTHR43649">
    <property type="entry name" value="ARABINOSE-BINDING PROTEIN-RELATED"/>
    <property type="match status" value="1"/>
</dbReference>
<organism evidence="6 7">
    <name type="scientific">Cohnella phaseoli</name>
    <dbReference type="NCBI Taxonomy" id="456490"/>
    <lineage>
        <taxon>Bacteria</taxon>
        <taxon>Bacillati</taxon>
        <taxon>Bacillota</taxon>
        <taxon>Bacilli</taxon>
        <taxon>Bacillales</taxon>
        <taxon>Paenibacillaceae</taxon>
        <taxon>Cohnella</taxon>
    </lineage>
</organism>
<evidence type="ECO:0000256" key="1">
    <source>
        <dbReference type="ARBA" id="ARBA00004196"/>
    </source>
</evidence>
<dbReference type="GO" id="GO:0030313">
    <property type="term" value="C:cell envelope"/>
    <property type="evidence" value="ECO:0007669"/>
    <property type="project" value="UniProtKB-SubCell"/>
</dbReference>
<dbReference type="RefSeq" id="WP_181918068.1">
    <property type="nucleotide sequence ID" value="NZ_QRDZ01000036.1"/>
</dbReference>
<dbReference type="InterPro" id="IPR006059">
    <property type="entry name" value="SBP"/>
</dbReference>
<evidence type="ECO:0000256" key="4">
    <source>
        <dbReference type="ARBA" id="ARBA00022729"/>
    </source>
</evidence>
<comment type="subcellular location">
    <subcellularLocation>
        <location evidence="1">Cell envelope</location>
    </subcellularLocation>
</comment>
<feature type="chain" id="PRO_5039046893" evidence="5">
    <location>
        <begin position="25"/>
        <end position="448"/>
    </location>
</feature>
<feature type="signal peptide" evidence="5">
    <location>
        <begin position="1"/>
        <end position="24"/>
    </location>
</feature>
<dbReference type="InterPro" id="IPR050490">
    <property type="entry name" value="Bact_solute-bd_prot1"/>
</dbReference>
<dbReference type="Pfam" id="PF01547">
    <property type="entry name" value="SBP_bac_1"/>
    <property type="match status" value="1"/>
</dbReference>
<reference evidence="6 7" key="1">
    <citation type="submission" date="2018-07" db="EMBL/GenBank/DDBJ databases">
        <title>Genomic Encyclopedia of Type Strains, Phase III (KMG-III): the genomes of soil and plant-associated and newly described type strains.</title>
        <authorList>
            <person name="Whitman W."/>
        </authorList>
    </citation>
    <scope>NUCLEOTIDE SEQUENCE [LARGE SCALE GENOMIC DNA]</scope>
    <source>
        <strain evidence="6 7">CECT 7287</strain>
    </source>
</reference>
<evidence type="ECO:0000256" key="3">
    <source>
        <dbReference type="ARBA" id="ARBA00022448"/>
    </source>
</evidence>
<comment type="caution">
    <text evidence="6">The sequence shown here is derived from an EMBL/GenBank/DDBJ whole genome shotgun (WGS) entry which is preliminary data.</text>
</comment>
<dbReference type="PROSITE" id="PS51257">
    <property type="entry name" value="PROKAR_LIPOPROTEIN"/>
    <property type="match status" value="1"/>
</dbReference>
<protein>
    <submittedName>
        <fullName evidence="6">Multiple sugar transport system substrate-binding protein</fullName>
    </submittedName>
</protein>
<evidence type="ECO:0000313" key="6">
    <source>
        <dbReference type="EMBL" id="RED57483.1"/>
    </source>
</evidence>
<dbReference type="Proteomes" id="UP000256977">
    <property type="component" value="Unassembled WGS sequence"/>
</dbReference>
<evidence type="ECO:0000256" key="5">
    <source>
        <dbReference type="SAM" id="SignalP"/>
    </source>
</evidence>
<dbReference type="EMBL" id="QRDZ01000036">
    <property type="protein sequence ID" value="RED57483.1"/>
    <property type="molecule type" value="Genomic_DNA"/>
</dbReference>
<keyword evidence="4 5" id="KW-0732">Signal</keyword>
<dbReference type="Gene3D" id="3.40.190.10">
    <property type="entry name" value="Periplasmic binding protein-like II"/>
    <property type="match status" value="1"/>
</dbReference>
<comment type="similarity">
    <text evidence="2">Belongs to the bacterial solute-binding protein 1 family.</text>
</comment>
<dbReference type="PANTHER" id="PTHR43649:SF31">
    <property type="entry name" value="SN-GLYCEROL-3-PHOSPHATE-BINDING PERIPLASMIC PROTEIN UGPB"/>
    <property type="match status" value="1"/>
</dbReference>
<evidence type="ECO:0000313" key="7">
    <source>
        <dbReference type="Proteomes" id="UP000256977"/>
    </source>
</evidence>
<keyword evidence="3" id="KW-0813">Transport</keyword>
<name>A0A3D9I6S7_9BACL</name>